<dbReference type="Gene3D" id="1.10.443.10">
    <property type="entry name" value="Intergrase catalytic core"/>
    <property type="match status" value="1"/>
</dbReference>
<evidence type="ECO:0000313" key="3">
    <source>
        <dbReference type="Proteomes" id="UP000260457"/>
    </source>
</evidence>
<keyword evidence="3" id="KW-1185">Reference proteome</keyword>
<accession>A0ABN5NA67</accession>
<organism evidence="2 3">
    <name type="scientific">Peribacillus butanolivorans</name>
    <dbReference type="NCBI Taxonomy" id="421767"/>
    <lineage>
        <taxon>Bacteria</taxon>
        <taxon>Bacillati</taxon>
        <taxon>Bacillota</taxon>
        <taxon>Bacilli</taxon>
        <taxon>Bacillales</taxon>
        <taxon>Bacillaceae</taxon>
        <taxon>Peribacillus</taxon>
    </lineage>
</organism>
<evidence type="ECO:0000256" key="1">
    <source>
        <dbReference type="ARBA" id="ARBA00023172"/>
    </source>
</evidence>
<dbReference type="InterPro" id="IPR011010">
    <property type="entry name" value="DNA_brk_join_enz"/>
</dbReference>
<evidence type="ECO:0008006" key="4">
    <source>
        <dbReference type="Google" id="ProtNLM"/>
    </source>
</evidence>
<reference evidence="2 3" key="1">
    <citation type="submission" date="2018-07" db="EMBL/GenBank/DDBJ databases">
        <title>The molecular basis for the intramolecular migration of carboxyl group in the catabolism of para-hydroxybenzoate via gentisate.</title>
        <authorList>
            <person name="Zhao H."/>
            <person name="Xu Y."/>
            <person name="Lin S."/>
            <person name="Spain J.C."/>
            <person name="Zhou N.-Y."/>
        </authorList>
    </citation>
    <scope>NUCLEOTIDE SEQUENCE [LARGE SCALE GENOMIC DNA]</scope>
    <source>
        <strain evidence="2 3">PHB-7a</strain>
    </source>
</reference>
<dbReference type="Proteomes" id="UP000260457">
    <property type="component" value="Chromosome"/>
</dbReference>
<dbReference type="SUPFAM" id="SSF56349">
    <property type="entry name" value="DNA breaking-rejoining enzymes"/>
    <property type="match status" value="1"/>
</dbReference>
<dbReference type="InterPro" id="IPR013762">
    <property type="entry name" value="Integrase-like_cat_sf"/>
</dbReference>
<keyword evidence="1" id="KW-0233">DNA recombination</keyword>
<name>A0ABN5NA67_9BACI</name>
<gene>
    <name evidence="2" type="ORF">DTO10_12530</name>
</gene>
<dbReference type="EMBL" id="CP030926">
    <property type="protein sequence ID" value="AXN41768.1"/>
    <property type="molecule type" value="Genomic_DNA"/>
</dbReference>
<sequence>MTIHASLLFEAGVGIKEAQERLGHSGIQITMNAYKHLTDYLIEQTG</sequence>
<evidence type="ECO:0000313" key="2">
    <source>
        <dbReference type="EMBL" id="AXN41768.1"/>
    </source>
</evidence>
<protein>
    <recommendedName>
        <fullName evidence="4">Integrase</fullName>
    </recommendedName>
</protein>
<proteinExistence type="predicted"/>